<dbReference type="PANTHER" id="PTHR43162">
    <property type="match status" value="1"/>
</dbReference>
<dbReference type="InterPro" id="IPR016040">
    <property type="entry name" value="NAD(P)-bd_dom"/>
</dbReference>
<evidence type="ECO:0000313" key="2">
    <source>
        <dbReference type="EMBL" id="KZM71995.1"/>
    </source>
</evidence>
<dbReference type="Proteomes" id="UP000076512">
    <property type="component" value="Unassembled WGS sequence"/>
</dbReference>
<dbReference type="PANTHER" id="PTHR43162:SF1">
    <property type="entry name" value="PRESTALK A DIFFERENTIATION PROTEIN A"/>
    <property type="match status" value="1"/>
</dbReference>
<evidence type="ECO:0000259" key="1">
    <source>
        <dbReference type="Pfam" id="PF13460"/>
    </source>
</evidence>
<dbReference type="Gene3D" id="3.40.50.720">
    <property type="entry name" value="NAD(P)-binding Rossmann-like Domain"/>
    <property type="match status" value="1"/>
</dbReference>
<dbReference type="Pfam" id="PF13460">
    <property type="entry name" value="NAD_binding_10"/>
    <property type="match status" value="1"/>
</dbReference>
<comment type="caution">
    <text evidence="2">The sequence shown here is derived from an EMBL/GenBank/DDBJ whole genome shotgun (WGS) entry which is preliminary data.</text>
</comment>
<accession>A0A164L3W6</accession>
<proteinExistence type="predicted"/>
<protein>
    <submittedName>
        <fullName evidence="2">Hydroxylase</fullName>
    </submittedName>
</protein>
<name>A0A164L3W6_9NOCA</name>
<gene>
    <name evidence="2" type="ORF">AWN90_37815</name>
</gene>
<sequence>MKILVTGASGNIGRKVVDHLIAAGADDIRALANHPERADLPPEVEVVRGYLGRVSSLPAAFEGVDRMYLAPHLPTAAEVVQIARSAGIGRIVDLSGDESNHWWPIAEAVQNSGLDWTHLFAGEFMENSTQWADQIRATGEVREPYPDSGNTPIAMDDIARVAATVLLQEGHSHASYTLTGPETITRATQLDHLAQALGRPLTFVTIPHDEAIAQLTPHMGDFATWYVDGLRTMVDHPLQPTTTVPDLTGHPGTTFAQWATTNAHQFR</sequence>
<organism evidence="2 3">
    <name type="scientific">Nocardia terpenica</name>
    <dbReference type="NCBI Taxonomy" id="455432"/>
    <lineage>
        <taxon>Bacteria</taxon>
        <taxon>Bacillati</taxon>
        <taxon>Actinomycetota</taxon>
        <taxon>Actinomycetes</taxon>
        <taxon>Mycobacteriales</taxon>
        <taxon>Nocardiaceae</taxon>
        <taxon>Nocardia</taxon>
    </lineage>
</organism>
<dbReference type="STRING" id="455432.AWN90_37815"/>
<reference evidence="2 3" key="1">
    <citation type="submission" date="2016-04" db="EMBL/GenBank/DDBJ databases">
        <authorList>
            <person name="Evans L.H."/>
            <person name="Alamgir A."/>
            <person name="Owens N."/>
            <person name="Weber N.D."/>
            <person name="Virtaneva K."/>
            <person name="Barbian K."/>
            <person name="Babar A."/>
            <person name="Rosenke K."/>
        </authorList>
    </citation>
    <scope>NUCLEOTIDE SEQUENCE [LARGE SCALE GENOMIC DNA]</scope>
    <source>
        <strain evidence="2 3">IFM 0406</strain>
    </source>
</reference>
<dbReference type="InterPro" id="IPR036291">
    <property type="entry name" value="NAD(P)-bd_dom_sf"/>
</dbReference>
<dbReference type="SUPFAM" id="SSF51735">
    <property type="entry name" value="NAD(P)-binding Rossmann-fold domains"/>
    <property type="match status" value="1"/>
</dbReference>
<feature type="domain" description="NAD(P)-binding" evidence="1">
    <location>
        <begin position="7"/>
        <end position="167"/>
    </location>
</feature>
<dbReference type="EMBL" id="LWGR01000010">
    <property type="protein sequence ID" value="KZM71995.1"/>
    <property type="molecule type" value="Genomic_DNA"/>
</dbReference>
<keyword evidence="3" id="KW-1185">Reference proteome</keyword>
<dbReference type="RefSeq" id="WP_067593178.1">
    <property type="nucleotide sequence ID" value="NZ_JABMCZ010000001.1"/>
</dbReference>
<dbReference type="Gene3D" id="3.90.25.10">
    <property type="entry name" value="UDP-galactose 4-epimerase, domain 1"/>
    <property type="match status" value="1"/>
</dbReference>
<evidence type="ECO:0000313" key="3">
    <source>
        <dbReference type="Proteomes" id="UP000076512"/>
    </source>
</evidence>
<dbReference type="AlphaFoldDB" id="A0A164L3W6"/>
<dbReference type="InterPro" id="IPR051604">
    <property type="entry name" value="Ergot_Alk_Oxidoreductase"/>
</dbReference>
<dbReference type="OrthoDB" id="3510772at2"/>